<organism evidence="1">
    <name type="scientific">Cladocopium goreaui</name>
    <dbReference type="NCBI Taxonomy" id="2562237"/>
    <lineage>
        <taxon>Eukaryota</taxon>
        <taxon>Sar</taxon>
        <taxon>Alveolata</taxon>
        <taxon>Dinophyceae</taxon>
        <taxon>Suessiales</taxon>
        <taxon>Symbiodiniaceae</taxon>
        <taxon>Cladocopium</taxon>
    </lineage>
</organism>
<feature type="non-terminal residue" evidence="1">
    <location>
        <position position="161"/>
    </location>
</feature>
<name>A0A9P1G6K2_9DINO</name>
<reference evidence="2" key="2">
    <citation type="submission" date="2024-04" db="EMBL/GenBank/DDBJ databases">
        <authorList>
            <person name="Chen Y."/>
            <person name="Shah S."/>
            <person name="Dougan E. K."/>
            <person name="Thang M."/>
            <person name="Chan C."/>
        </authorList>
    </citation>
    <scope>NUCLEOTIDE SEQUENCE [LARGE SCALE GENOMIC DNA]</scope>
</reference>
<comment type="caution">
    <text evidence="1">The sequence shown here is derived from an EMBL/GenBank/DDBJ whole genome shotgun (WGS) entry which is preliminary data.</text>
</comment>
<proteinExistence type="predicted"/>
<dbReference type="Proteomes" id="UP001152797">
    <property type="component" value="Unassembled WGS sequence"/>
</dbReference>
<reference evidence="1" key="1">
    <citation type="submission" date="2022-10" db="EMBL/GenBank/DDBJ databases">
        <authorList>
            <person name="Chen Y."/>
            <person name="Dougan E. K."/>
            <person name="Chan C."/>
            <person name="Rhodes N."/>
            <person name="Thang M."/>
        </authorList>
    </citation>
    <scope>NUCLEOTIDE SEQUENCE</scope>
</reference>
<evidence type="ECO:0000313" key="2">
    <source>
        <dbReference type="EMBL" id="CAL1155348.1"/>
    </source>
</evidence>
<evidence type="ECO:0000313" key="1">
    <source>
        <dbReference type="EMBL" id="CAI4001973.1"/>
    </source>
</evidence>
<protein>
    <submittedName>
        <fullName evidence="1">Uncharacterized protein</fullName>
    </submittedName>
</protein>
<keyword evidence="3" id="KW-1185">Reference proteome</keyword>
<dbReference type="EMBL" id="CAMXCT010003016">
    <property type="protein sequence ID" value="CAI4001973.1"/>
    <property type="molecule type" value="Genomic_DNA"/>
</dbReference>
<dbReference type="EMBL" id="CAMXCT020003016">
    <property type="protein sequence ID" value="CAL1155348.1"/>
    <property type="molecule type" value="Genomic_DNA"/>
</dbReference>
<gene>
    <name evidence="1" type="ORF">C1SCF055_LOCUS27962</name>
</gene>
<feature type="non-terminal residue" evidence="1">
    <location>
        <position position="1"/>
    </location>
</feature>
<sequence>AALLRLSPAKHWQSGRNVLFAISPRPADEDAHAAPCGEICIRHPLAQATFTWRCCFRIIEFHCKVVDAQTTKKMLPAFLRTVNNVAECRRTKAHHDVDAIFLCEAAQRCRASEVKYFRGATTDVVHADHVFAIFANVCRISFQCGILCPAAMDAYLHLDTP</sequence>
<dbReference type="AlphaFoldDB" id="A0A9P1G6K2"/>
<evidence type="ECO:0000313" key="3">
    <source>
        <dbReference type="Proteomes" id="UP001152797"/>
    </source>
</evidence>
<accession>A0A9P1G6K2</accession>
<dbReference type="EMBL" id="CAMXCT030003016">
    <property type="protein sequence ID" value="CAL4789285.1"/>
    <property type="molecule type" value="Genomic_DNA"/>
</dbReference>